<accession>A0A0E9VNK2</accession>
<proteinExistence type="predicted"/>
<reference evidence="1" key="2">
    <citation type="journal article" date="2015" name="Fish Shellfish Immunol.">
        <title>Early steps in the European eel (Anguilla anguilla)-Vibrio vulnificus interaction in the gills: Role of the RtxA13 toxin.</title>
        <authorList>
            <person name="Callol A."/>
            <person name="Pajuelo D."/>
            <person name="Ebbesson L."/>
            <person name="Teles M."/>
            <person name="MacKenzie S."/>
            <person name="Amaro C."/>
        </authorList>
    </citation>
    <scope>NUCLEOTIDE SEQUENCE</scope>
</reference>
<evidence type="ECO:0000313" key="1">
    <source>
        <dbReference type="EMBL" id="JAH78980.1"/>
    </source>
</evidence>
<protein>
    <submittedName>
        <fullName evidence="1">Uncharacterized protein</fullName>
    </submittedName>
</protein>
<name>A0A0E9VNK2_ANGAN</name>
<dbReference type="EMBL" id="GBXM01029597">
    <property type="protein sequence ID" value="JAH78980.1"/>
    <property type="molecule type" value="Transcribed_RNA"/>
</dbReference>
<dbReference type="AlphaFoldDB" id="A0A0E9VNK2"/>
<reference evidence="1" key="1">
    <citation type="submission" date="2014-11" db="EMBL/GenBank/DDBJ databases">
        <authorList>
            <person name="Amaro Gonzalez C."/>
        </authorList>
    </citation>
    <scope>NUCLEOTIDE SEQUENCE</scope>
</reference>
<sequence length="40" mass="4455">MSAFCAKVTKPNTNIKNRILSTRLAQTFCGTYILQTFSVS</sequence>
<organism evidence="1">
    <name type="scientific">Anguilla anguilla</name>
    <name type="common">European freshwater eel</name>
    <name type="synonym">Muraena anguilla</name>
    <dbReference type="NCBI Taxonomy" id="7936"/>
    <lineage>
        <taxon>Eukaryota</taxon>
        <taxon>Metazoa</taxon>
        <taxon>Chordata</taxon>
        <taxon>Craniata</taxon>
        <taxon>Vertebrata</taxon>
        <taxon>Euteleostomi</taxon>
        <taxon>Actinopterygii</taxon>
        <taxon>Neopterygii</taxon>
        <taxon>Teleostei</taxon>
        <taxon>Anguilliformes</taxon>
        <taxon>Anguillidae</taxon>
        <taxon>Anguilla</taxon>
    </lineage>
</organism>